<name>A0AAD2DTR1_9LAMI</name>
<dbReference type="GO" id="GO:0030688">
    <property type="term" value="C:preribosome, small subunit precursor"/>
    <property type="evidence" value="ECO:0007669"/>
    <property type="project" value="TreeGrafter"/>
</dbReference>
<dbReference type="GO" id="GO:0000056">
    <property type="term" value="P:ribosomal small subunit export from nucleus"/>
    <property type="evidence" value="ECO:0007669"/>
    <property type="project" value="TreeGrafter"/>
</dbReference>
<dbReference type="AlphaFoldDB" id="A0AAD2DTR1"/>
<dbReference type="GO" id="GO:0000447">
    <property type="term" value="P:endonucleolytic cleavage in ITS1 to separate SSU-rRNA from 5.8S rRNA and LSU-rRNA from tricistronic rRNA transcript (SSU-rRNA, 5.8S rRNA, LSU-rRNA)"/>
    <property type="evidence" value="ECO:0007669"/>
    <property type="project" value="TreeGrafter"/>
</dbReference>
<evidence type="ECO:0000313" key="4">
    <source>
        <dbReference type="Proteomes" id="UP000834106"/>
    </source>
</evidence>
<gene>
    <name evidence="3" type="ORF">FPE_LOCUS14437</name>
</gene>
<dbReference type="GO" id="GO:0005730">
    <property type="term" value="C:nucleolus"/>
    <property type="evidence" value="ECO:0007669"/>
    <property type="project" value="TreeGrafter"/>
</dbReference>
<keyword evidence="2" id="KW-0694">RNA-binding</keyword>
<keyword evidence="1" id="KW-0677">Repeat</keyword>
<proteinExistence type="predicted"/>
<dbReference type="InterPro" id="IPR040000">
    <property type="entry name" value="NOP9"/>
</dbReference>
<dbReference type="InterPro" id="IPR001313">
    <property type="entry name" value="Pumilio_RNA-bd_rpt"/>
</dbReference>
<reference evidence="3" key="1">
    <citation type="submission" date="2023-05" db="EMBL/GenBank/DDBJ databases">
        <authorList>
            <person name="Huff M."/>
        </authorList>
    </citation>
    <scope>NUCLEOTIDE SEQUENCE</scope>
</reference>
<dbReference type="GO" id="GO:0000480">
    <property type="term" value="P:endonucleolytic cleavage in 5'-ETS of tricistronic rRNA transcript (SSU-rRNA, 5.8S rRNA, LSU-rRNA)"/>
    <property type="evidence" value="ECO:0007669"/>
    <property type="project" value="TreeGrafter"/>
</dbReference>
<evidence type="ECO:0000313" key="3">
    <source>
        <dbReference type="EMBL" id="CAI9767007.1"/>
    </source>
</evidence>
<accession>A0AAD2DTR1</accession>
<evidence type="ECO:0000256" key="2">
    <source>
        <dbReference type="ARBA" id="ARBA00022884"/>
    </source>
</evidence>
<dbReference type="PANTHER" id="PTHR13102">
    <property type="entry name" value="NUCLEOLAR PROTEIN 9"/>
    <property type="match status" value="1"/>
</dbReference>
<organism evidence="3 4">
    <name type="scientific">Fraxinus pennsylvanica</name>
    <dbReference type="NCBI Taxonomy" id="56036"/>
    <lineage>
        <taxon>Eukaryota</taxon>
        <taxon>Viridiplantae</taxon>
        <taxon>Streptophyta</taxon>
        <taxon>Embryophyta</taxon>
        <taxon>Tracheophyta</taxon>
        <taxon>Spermatophyta</taxon>
        <taxon>Magnoliopsida</taxon>
        <taxon>eudicotyledons</taxon>
        <taxon>Gunneridae</taxon>
        <taxon>Pentapetalae</taxon>
        <taxon>asterids</taxon>
        <taxon>lamiids</taxon>
        <taxon>Lamiales</taxon>
        <taxon>Oleaceae</taxon>
        <taxon>Oleeae</taxon>
        <taxon>Fraxinus</taxon>
    </lineage>
</organism>
<dbReference type="Proteomes" id="UP000834106">
    <property type="component" value="Chromosome 8"/>
</dbReference>
<dbReference type="GO" id="GO:0030686">
    <property type="term" value="C:90S preribosome"/>
    <property type="evidence" value="ECO:0007669"/>
    <property type="project" value="TreeGrafter"/>
</dbReference>
<protein>
    <submittedName>
        <fullName evidence="3">Uncharacterized protein</fullName>
    </submittedName>
</protein>
<sequence length="230" mass="26076">MAYKYPCFQLPSPNCGNNEELLHCNKENSRRNCCQALAAAVRSENESTACIVSRILFLDSYFYSEDKDSWNWPNGVKMHVLGSLILQSIFRLPNDFILEYIYSITSLEDNHVLEASKDPGGARVIEAFLNSNASTKHKRKLVINNFIDMKVHQAPNILSTLPMRSNSKMVLHTPNRNPAEFSIPDPQNKFTICAMSAFCANYPSSFPDIYKLICKPSFQIINLKPFGSRV</sequence>
<dbReference type="GO" id="GO:0003723">
    <property type="term" value="F:RNA binding"/>
    <property type="evidence" value="ECO:0007669"/>
    <property type="project" value="UniProtKB-KW"/>
</dbReference>
<evidence type="ECO:0000256" key="1">
    <source>
        <dbReference type="ARBA" id="ARBA00022737"/>
    </source>
</evidence>
<dbReference type="GO" id="GO:0000472">
    <property type="term" value="P:endonucleolytic cleavage to generate mature 5'-end of SSU-rRNA from (SSU-rRNA, 5.8S rRNA, LSU-rRNA)"/>
    <property type="evidence" value="ECO:0007669"/>
    <property type="project" value="TreeGrafter"/>
</dbReference>
<dbReference type="PANTHER" id="PTHR13102:SF0">
    <property type="entry name" value="NUCLEOLAR PROTEIN 9"/>
    <property type="match status" value="1"/>
</dbReference>
<dbReference type="EMBL" id="OU503043">
    <property type="protein sequence ID" value="CAI9767007.1"/>
    <property type="molecule type" value="Genomic_DNA"/>
</dbReference>
<keyword evidence="4" id="KW-1185">Reference proteome</keyword>
<dbReference type="Pfam" id="PF22493">
    <property type="entry name" value="PUF_NOP9"/>
    <property type="match status" value="1"/>
</dbReference>